<protein>
    <submittedName>
        <fullName evidence="2">Uncharacterized protein</fullName>
    </submittedName>
</protein>
<reference evidence="2" key="1">
    <citation type="submission" date="2021-06" db="EMBL/GenBank/DDBJ databases">
        <authorList>
            <person name="Hodson N. C."/>
            <person name="Mongue J. A."/>
            <person name="Jaron S. K."/>
        </authorList>
    </citation>
    <scope>NUCLEOTIDE SEQUENCE</scope>
</reference>
<gene>
    <name evidence="2" type="ORF">AFUS01_LOCUS4923</name>
</gene>
<evidence type="ECO:0000313" key="2">
    <source>
        <dbReference type="EMBL" id="CAG7709943.1"/>
    </source>
</evidence>
<feature type="non-terminal residue" evidence="2">
    <location>
        <position position="1"/>
    </location>
</feature>
<evidence type="ECO:0000256" key="1">
    <source>
        <dbReference type="SAM" id="MobiDB-lite"/>
    </source>
</evidence>
<keyword evidence="3" id="KW-1185">Reference proteome</keyword>
<organism evidence="2 3">
    <name type="scientific">Allacma fusca</name>
    <dbReference type="NCBI Taxonomy" id="39272"/>
    <lineage>
        <taxon>Eukaryota</taxon>
        <taxon>Metazoa</taxon>
        <taxon>Ecdysozoa</taxon>
        <taxon>Arthropoda</taxon>
        <taxon>Hexapoda</taxon>
        <taxon>Collembola</taxon>
        <taxon>Symphypleona</taxon>
        <taxon>Sminthuridae</taxon>
        <taxon>Allacma</taxon>
    </lineage>
</organism>
<feature type="compositionally biased region" description="Low complexity" evidence="1">
    <location>
        <begin position="73"/>
        <end position="88"/>
    </location>
</feature>
<feature type="region of interest" description="Disordered" evidence="1">
    <location>
        <begin position="1"/>
        <end position="104"/>
    </location>
</feature>
<feature type="compositionally biased region" description="Polar residues" evidence="1">
    <location>
        <begin position="38"/>
        <end position="52"/>
    </location>
</feature>
<dbReference type="EMBL" id="CAJVCH010031101">
    <property type="protein sequence ID" value="CAG7709943.1"/>
    <property type="molecule type" value="Genomic_DNA"/>
</dbReference>
<dbReference type="Proteomes" id="UP000708208">
    <property type="component" value="Unassembled WGS sequence"/>
</dbReference>
<proteinExistence type="predicted"/>
<name>A0A8J2J7R7_9HEXA</name>
<sequence length="104" mass="10715">KDGSAFDELPAMNFDNFPIMDVQEGGDGGGSAAEGPNNLENSTIDNDPTFSFDNFPVIDLPEDFESNGGGVDTGASGTKTDDTSGSSANKNGGIPVDGFENYNV</sequence>
<dbReference type="AlphaFoldDB" id="A0A8J2J7R7"/>
<evidence type="ECO:0000313" key="3">
    <source>
        <dbReference type="Proteomes" id="UP000708208"/>
    </source>
</evidence>
<comment type="caution">
    <text evidence="2">The sequence shown here is derived from an EMBL/GenBank/DDBJ whole genome shotgun (WGS) entry which is preliminary data.</text>
</comment>
<accession>A0A8J2J7R7</accession>
<feature type="non-terminal residue" evidence="2">
    <location>
        <position position="104"/>
    </location>
</feature>